<feature type="transmembrane region" description="Helical" evidence="4">
    <location>
        <begin position="12"/>
        <end position="37"/>
    </location>
</feature>
<evidence type="ECO:0000256" key="4">
    <source>
        <dbReference type="SAM" id="Phobius"/>
    </source>
</evidence>
<keyword evidence="1 4" id="KW-0812">Transmembrane</keyword>
<dbReference type="Gene3D" id="1.20.1250.20">
    <property type="entry name" value="MFS general substrate transporter like domains"/>
    <property type="match status" value="1"/>
</dbReference>
<dbReference type="InterPro" id="IPR020846">
    <property type="entry name" value="MFS_dom"/>
</dbReference>
<dbReference type="PANTHER" id="PTHR11360:SF308">
    <property type="entry name" value="BLL3089 PROTEIN"/>
    <property type="match status" value="1"/>
</dbReference>
<evidence type="ECO:0000256" key="3">
    <source>
        <dbReference type="ARBA" id="ARBA00023136"/>
    </source>
</evidence>
<feature type="transmembrane region" description="Helical" evidence="4">
    <location>
        <begin position="162"/>
        <end position="182"/>
    </location>
</feature>
<evidence type="ECO:0000256" key="1">
    <source>
        <dbReference type="ARBA" id="ARBA00022692"/>
    </source>
</evidence>
<sequence>MREHRRWQVTSALGLVEILNWGTSYYLLAVLAGPVAADTGWPLPWIVGSLSAGLLVSGLASPRIGRAIGRHGGRPVLAGAALVLALGLAVVGAAPNLPVFVAGWLILGLGMGAGLYDAAFATLGRLYGAAARPAISAVTLWGGFASTVCWPLSAFLVAQVGWRGTCLAYAGLHLAVALPMILRALPPAPPRPGPAPGEAAADTGPLASERRAFALLAAIMTLGGATSAIVSVHLLTLLQAQGLALAAAVALGTLIGPAQVGARVIEMANRSRHHPLWTLTAAMGLVALGLALLWAAVPALGLALVLYGAGNGLSSIARGTLPLALFGPARYASLMGRLALPNLLAQALAPSLAALLIAQGGPGATLGLLAGLSAANVVLVAVLWRVPRG</sequence>
<keyword evidence="3 4" id="KW-0472">Membrane</keyword>
<feature type="transmembrane region" description="Helical" evidence="4">
    <location>
        <begin position="43"/>
        <end position="64"/>
    </location>
</feature>
<organism evidence="6 7">
    <name type="scientific">Methylobacterium isbiliense</name>
    <dbReference type="NCBI Taxonomy" id="315478"/>
    <lineage>
        <taxon>Bacteria</taxon>
        <taxon>Pseudomonadati</taxon>
        <taxon>Pseudomonadota</taxon>
        <taxon>Alphaproteobacteria</taxon>
        <taxon>Hyphomicrobiales</taxon>
        <taxon>Methylobacteriaceae</taxon>
        <taxon>Methylobacterium</taxon>
    </lineage>
</organism>
<keyword evidence="2 4" id="KW-1133">Transmembrane helix</keyword>
<feature type="transmembrane region" description="Helical" evidence="4">
    <location>
        <begin position="135"/>
        <end position="156"/>
    </location>
</feature>
<feature type="transmembrane region" description="Helical" evidence="4">
    <location>
        <begin position="303"/>
        <end position="326"/>
    </location>
</feature>
<dbReference type="RefSeq" id="WP_238236515.1">
    <property type="nucleotide sequence ID" value="NZ_BPQQ01000040.1"/>
</dbReference>
<dbReference type="InterPro" id="IPR050327">
    <property type="entry name" value="Proton-linked_MCT"/>
</dbReference>
<feature type="transmembrane region" description="Helical" evidence="4">
    <location>
        <begin position="338"/>
        <end position="358"/>
    </location>
</feature>
<feature type="transmembrane region" description="Helical" evidence="4">
    <location>
        <begin position="76"/>
        <end position="95"/>
    </location>
</feature>
<gene>
    <name evidence="6" type="ORF">GMJLKIPL_3479</name>
</gene>
<evidence type="ECO:0000313" key="6">
    <source>
        <dbReference type="EMBL" id="GJE01546.1"/>
    </source>
</evidence>
<dbReference type="PROSITE" id="PS50850">
    <property type="entry name" value="MFS"/>
    <property type="match status" value="1"/>
</dbReference>
<feature type="transmembrane region" description="Helical" evidence="4">
    <location>
        <begin position="213"/>
        <end position="236"/>
    </location>
</feature>
<feature type="transmembrane region" description="Helical" evidence="4">
    <location>
        <begin position="242"/>
        <end position="264"/>
    </location>
</feature>
<dbReference type="InterPro" id="IPR011701">
    <property type="entry name" value="MFS"/>
</dbReference>
<dbReference type="Pfam" id="PF07690">
    <property type="entry name" value="MFS_1"/>
    <property type="match status" value="1"/>
</dbReference>
<dbReference type="InterPro" id="IPR036259">
    <property type="entry name" value="MFS_trans_sf"/>
</dbReference>
<feature type="transmembrane region" description="Helical" evidence="4">
    <location>
        <begin position="364"/>
        <end position="384"/>
    </location>
</feature>
<evidence type="ECO:0000313" key="7">
    <source>
        <dbReference type="Proteomes" id="UP001055153"/>
    </source>
</evidence>
<name>A0ABQ4SGU9_9HYPH</name>
<accession>A0ABQ4SGU9</accession>
<dbReference type="Proteomes" id="UP001055153">
    <property type="component" value="Unassembled WGS sequence"/>
</dbReference>
<feature type="transmembrane region" description="Helical" evidence="4">
    <location>
        <begin position="101"/>
        <end position="123"/>
    </location>
</feature>
<protein>
    <recommendedName>
        <fullName evidence="5">Major facilitator superfamily (MFS) profile domain-containing protein</fullName>
    </recommendedName>
</protein>
<feature type="domain" description="Major facilitator superfamily (MFS) profile" evidence="5">
    <location>
        <begin position="1"/>
        <end position="388"/>
    </location>
</feature>
<evidence type="ECO:0000256" key="2">
    <source>
        <dbReference type="ARBA" id="ARBA00022989"/>
    </source>
</evidence>
<reference evidence="6" key="2">
    <citation type="submission" date="2021-08" db="EMBL/GenBank/DDBJ databases">
        <authorList>
            <person name="Tani A."/>
            <person name="Ola A."/>
            <person name="Ogura Y."/>
            <person name="Katsura K."/>
            <person name="Hayashi T."/>
        </authorList>
    </citation>
    <scope>NUCLEOTIDE SEQUENCE</scope>
    <source>
        <strain evidence="6">DSM 17168</strain>
    </source>
</reference>
<dbReference type="SUPFAM" id="SSF103473">
    <property type="entry name" value="MFS general substrate transporter"/>
    <property type="match status" value="1"/>
</dbReference>
<keyword evidence="7" id="KW-1185">Reference proteome</keyword>
<proteinExistence type="predicted"/>
<dbReference type="EMBL" id="BPQQ01000040">
    <property type="protein sequence ID" value="GJE01546.1"/>
    <property type="molecule type" value="Genomic_DNA"/>
</dbReference>
<evidence type="ECO:0000259" key="5">
    <source>
        <dbReference type="PROSITE" id="PS50850"/>
    </source>
</evidence>
<comment type="caution">
    <text evidence="6">The sequence shown here is derived from an EMBL/GenBank/DDBJ whole genome shotgun (WGS) entry which is preliminary data.</text>
</comment>
<dbReference type="PANTHER" id="PTHR11360">
    <property type="entry name" value="MONOCARBOXYLATE TRANSPORTER"/>
    <property type="match status" value="1"/>
</dbReference>
<feature type="transmembrane region" description="Helical" evidence="4">
    <location>
        <begin position="276"/>
        <end position="297"/>
    </location>
</feature>
<reference evidence="6" key="1">
    <citation type="journal article" date="2021" name="Front. Microbiol.">
        <title>Comprehensive Comparative Genomics and Phenotyping of Methylobacterium Species.</title>
        <authorList>
            <person name="Alessa O."/>
            <person name="Ogura Y."/>
            <person name="Fujitani Y."/>
            <person name="Takami H."/>
            <person name="Hayashi T."/>
            <person name="Sahin N."/>
            <person name="Tani A."/>
        </authorList>
    </citation>
    <scope>NUCLEOTIDE SEQUENCE</scope>
    <source>
        <strain evidence="6">DSM 17168</strain>
    </source>
</reference>